<dbReference type="Gene3D" id="3.40.50.1000">
    <property type="entry name" value="HAD superfamily/HAD-like"/>
    <property type="match status" value="1"/>
</dbReference>
<name>A0A8H5HX99_9AGAR</name>
<dbReference type="SFLD" id="SFLDS00003">
    <property type="entry name" value="Haloacid_Dehalogenase"/>
    <property type="match status" value="1"/>
</dbReference>
<accession>A0A8H5HX99</accession>
<feature type="transmembrane region" description="Helical" evidence="13">
    <location>
        <begin position="1169"/>
        <end position="1188"/>
    </location>
</feature>
<dbReference type="GO" id="GO:0015662">
    <property type="term" value="F:P-type ion transporter activity"/>
    <property type="evidence" value="ECO:0007669"/>
    <property type="project" value="TreeGrafter"/>
</dbReference>
<evidence type="ECO:0008006" key="18">
    <source>
        <dbReference type="Google" id="ProtNLM"/>
    </source>
</evidence>
<dbReference type="Pfam" id="PF23143">
    <property type="entry name" value="2TM_P5A-ATPase"/>
    <property type="match status" value="1"/>
</dbReference>
<dbReference type="InterPro" id="IPR057255">
    <property type="entry name" value="2TM_P5A-ATPase"/>
</dbReference>
<comment type="caution">
    <text evidence="16">The sequence shown here is derived from an EMBL/GenBank/DDBJ whole genome shotgun (WGS) entry which is preliminary data.</text>
</comment>
<reference evidence="16 17" key="1">
    <citation type="journal article" date="2020" name="ISME J.">
        <title>Uncovering the hidden diversity of litter-decomposition mechanisms in mushroom-forming fungi.</title>
        <authorList>
            <person name="Floudas D."/>
            <person name="Bentzer J."/>
            <person name="Ahren D."/>
            <person name="Johansson T."/>
            <person name="Persson P."/>
            <person name="Tunlid A."/>
        </authorList>
    </citation>
    <scope>NUCLEOTIDE SEQUENCE [LARGE SCALE GENOMIC DNA]</scope>
    <source>
        <strain evidence="16 17">CBS 406.79</strain>
    </source>
</reference>
<feature type="transmembrane region" description="Helical" evidence="13">
    <location>
        <begin position="1240"/>
        <end position="1262"/>
    </location>
</feature>
<dbReference type="InterPro" id="IPR001757">
    <property type="entry name" value="P_typ_ATPase"/>
</dbReference>
<evidence type="ECO:0000259" key="14">
    <source>
        <dbReference type="Pfam" id="PF00122"/>
    </source>
</evidence>
<evidence type="ECO:0000256" key="1">
    <source>
        <dbReference type="ARBA" id="ARBA00004477"/>
    </source>
</evidence>
<dbReference type="PANTHER" id="PTHR45630">
    <property type="entry name" value="CATION-TRANSPORTING ATPASE-RELATED"/>
    <property type="match status" value="1"/>
</dbReference>
<sequence>MSQLSRDAITDASRGDVLPSSRVLSCVAMVSVKVDSLEISRASLHCSLPWYTYLYTVPFLSLYPLLAYAYYVKYDEWIVSEEWTFLACVTLGSGHALSFLVTRWSTGAKAWVETSKAKSIEHADCIQIIPEVHRGKGEIVPLIKKDPADVSSYTFNYQRDTYSVTIFTPDSITFTKLPYPSSGNPPLASFLQSTSGLSSNKTEQLKELYGLNEFNIPIPSFTELFSEHATAPFFVFQIFCVALWCLDEYWYYSLFTLFMLVVFECTVVWQRVRTLTEFRTMAVTPYSIFTYRDSKWQQISSDGLLPGDIVSLNRRQTHHHHDKAAEAKSKDKKMKDAKDRKESKDENKEGYPTEETTIPADILLLHGQVIVNEAMLSGESTPLVKEGLDLLVDELERGAGLDADNAHKGRVAFSGTKILQANGSSAIGEGVPEPTLKTPDGGCLGIVLRTGFGTAQGQLVRTMIFSTERVSANNLESFLFIGFLLIFAIAASAYVWIKGIERDLKKSKLLLDCVLIITSVVPPELPMELSLAVNASLVALSKFAIFCTEPFRIPFAGRVDVCCFDKTGTITAENLVLEGITGVSEKDPLALVNVREVARETTLCLAAAHALVRLDDGTVVGDPMEKTTLESMDWGVGKNDLLSSLQANNKMSLNIRRRFQFSSALKRMCTVSTFQGPSVIGGTGGHTNRTLVAVKGAPETIKGMLGSIPSRYDDIYKGYTRQGSRVLALAVKEMESMNGEKINKLSRDDIESNLTFAGFLVFQCPLKADAVDALRMLADSSHRCIMITGDNPLTAVHVARTVEIVDREVLILDLKENPRDDRDLTWRTIDERKVIPVDPSAPLDLALFDEYDICVTGAAMKQYENTPAWNDLVQNTWVYARVSPAQKEYILTSLKSAGYTTLMAGDGTNDVGALKQAHIGVALLGGTPEDLVKIAERQKIERVKQVYESQLKISARFNQSPPPVPPAIAHLFPDAVQAQQAAVANQLEARKKNPMEKFDLAGITDKLAEMEGEDEVPKIKLGDASCAAPFTSKLSHVSAVTHIIRQGRCTLVATIQMYKILALNCLITAYSLSVQYLDGIKFGDYQVTITGMLMSVCFLCISRAKPVEKLSRERPLGNIFNFYVLFSVLLQFALHIATLVYITALAHRYEPPGVIDLEAKFEPSLLNTAIYLLGLSQQVSTFAINFQGRPFREGIRENSALFYGLMGASAVAFSGATDFMPEMNRWLQIVEMDNLFKFKLTSSMIIDLGGCWLIEIICKYLFADLEPKPMITRGRERREKRREEQARLATLAEAEKKHI</sequence>
<feature type="transmembrane region" description="Helical" evidence="13">
    <location>
        <begin position="250"/>
        <end position="269"/>
    </location>
</feature>
<dbReference type="SUPFAM" id="SSF81653">
    <property type="entry name" value="Calcium ATPase, transduction domain A"/>
    <property type="match status" value="1"/>
</dbReference>
<dbReference type="EMBL" id="JAACJN010000011">
    <property type="protein sequence ID" value="KAF5391143.1"/>
    <property type="molecule type" value="Genomic_DNA"/>
</dbReference>
<evidence type="ECO:0000313" key="16">
    <source>
        <dbReference type="EMBL" id="KAF5391143.1"/>
    </source>
</evidence>
<dbReference type="InterPro" id="IPR047820">
    <property type="entry name" value="P5A-type_ATPase"/>
</dbReference>
<dbReference type="SUPFAM" id="SSF56784">
    <property type="entry name" value="HAD-like"/>
    <property type="match status" value="1"/>
</dbReference>
<protein>
    <recommendedName>
        <fullName evidence="18">Endoplasmic reticulum Ca-transporting P-type ATPase</fullName>
    </recommendedName>
</protein>
<evidence type="ECO:0000256" key="8">
    <source>
        <dbReference type="ARBA" id="ARBA00022842"/>
    </source>
</evidence>
<dbReference type="Proteomes" id="UP000518752">
    <property type="component" value="Unassembled WGS sequence"/>
</dbReference>
<keyword evidence="9" id="KW-1278">Translocase</keyword>
<feature type="domain" description="P-type ATPase A" evidence="14">
    <location>
        <begin position="355"/>
        <end position="462"/>
    </location>
</feature>
<dbReference type="SFLD" id="SFLDF00027">
    <property type="entry name" value="p-type_atpase"/>
    <property type="match status" value="1"/>
</dbReference>
<dbReference type="InterPro" id="IPR023299">
    <property type="entry name" value="ATPase_P-typ_cyto_dom_N"/>
</dbReference>
<dbReference type="Gene3D" id="2.70.150.10">
    <property type="entry name" value="Calcium-transporting ATPase, cytoplasmic transduction domain A"/>
    <property type="match status" value="1"/>
</dbReference>
<dbReference type="InterPro" id="IPR059000">
    <property type="entry name" value="ATPase_P-type_domA"/>
</dbReference>
<keyword evidence="17" id="KW-1185">Reference proteome</keyword>
<dbReference type="NCBIfam" id="TIGR01494">
    <property type="entry name" value="ATPase_P-type"/>
    <property type="match status" value="1"/>
</dbReference>
<feature type="transmembrane region" description="Helical" evidence="13">
    <location>
        <begin position="83"/>
        <end position="101"/>
    </location>
</feature>
<evidence type="ECO:0000256" key="9">
    <source>
        <dbReference type="ARBA" id="ARBA00022967"/>
    </source>
</evidence>
<dbReference type="GO" id="GO:0019829">
    <property type="term" value="F:ATPase-coupled monoatomic cation transmembrane transporter activity"/>
    <property type="evidence" value="ECO:0007669"/>
    <property type="project" value="TreeGrafter"/>
</dbReference>
<comment type="subcellular location">
    <subcellularLocation>
        <location evidence="1">Endoplasmic reticulum membrane</location>
        <topology evidence="1">Multi-pass membrane protein</topology>
    </subcellularLocation>
</comment>
<evidence type="ECO:0000259" key="15">
    <source>
        <dbReference type="Pfam" id="PF23143"/>
    </source>
</evidence>
<dbReference type="GO" id="GO:0016887">
    <property type="term" value="F:ATP hydrolysis activity"/>
    <property type="evidence" value="ECO:0007669"/>
    <property type="project" value="InterPro"/>
</dbReference>
<evidence type="ECO:0000313" key="17">
    <source>
        <dbReference type="Proteomes" id="UP000518752"/>
    </source>
</evidence>
<comment type="similarity">
    <text evidence="2">Belongs to the cation transport ATPase (P-type) (TC 3.A.3) family. Type V subfamily.</text>
</comment>
<dbReference type="GO" id="GO:0005789">
    <property type="term" value="C:endoplasmic reticulum membrane"/>
    <property type="evidence" value="ECO:0007669"/>
    <property type="project" value="UniProtKB-SubCell"/>
</dbReference>
<feature type="compositionally biased region" description="Basic and acidic residues" evidence="12">
    <location>
        <begin position="323"/>
        <end position="351"/>
    </location>
</feature>
<dbReference type="GO" id="GO:0005524">
    <property type="term" value="F:ATP binding"/>
    <property type="evidence" value="ECO:0007669"/>
    <property type="project" value="UniProtKB-KW"/>
</dbReference>
<evidence type="ECO:0000256" key="4">
    <source>
        <dbReference type="ARBA" id="ARBA00022723"/>
    </source>
</evidence>
<evidence type="ECO:0000256" key="5">
    <source>
        <dbReference type="ARBA" id="ARBA00022741"/>
    </source>
</evidence>
<feature type="transmembrane region" description="Helical" evidence="13">
    <location>
        <begin position="1200"/>
        <end position="1220"/>
    </location>
</feature>
<dbReference type="PANTHER" id="PTHR45630:SF7">
    <property type="entry name" value="ENDOPLASMIC RETICULUM TRANSMEMBRANE HELIX TRANSLOCASE"/>
    <property type="match status" value="1"/>
</dbReference>
<dbReference type="PRINTS" id="PR00119">
    <property type="entry name" value="CATATPASE"/>
</dbReference>
<dbReference type="CDD" id="cd07543">
    <property type="entry name" value="P-type_ATPase_cation"/>
    <property type="match status" value="1"/>
</dbReference>
<keyword evidence="10 13" id="KW-1133">Transmembrane helix</keyword>
<feature type="region of interest" description="Disordered" evidence="12">
    <location>
        <begin position="315"/>
        <end position="355"/>
    </location>
</feature>
<evidence type="ECO:0000256" key="10">
    <source>
        <dbReference type="ARBA" id="ARBA00022989"/>
    </source>
</evidence>
<dbReference type="NCBIfam" id="TIGR01657">
    <property type="entry name" value="P-ATPase-V"/>
    <property type="match status" value="1"/>
</dbReference>
<evidence type="ECO:0000256" key="6">
    <source>
        <dbReference type="ARBA" id="ARBA00022824"/>
    </source>
</evidence>
<organism evidence="16 17">
    <name type="scientific">Collybiopsis confluens</name>
    <dbReference type="NCBI Taxonomy" id="2823264"/>
    <lineage>
        <taxon>Eukaryota</taxon>
        <taxon>Fungi</taxon>
        <taxon>Dikarya</taxon>
        <taxon>Basidiomycota</taxon>
        <taxon>Agaricomycotina</taxon>
        <taxon>Agaricomycetes</taxon>
        <taxon>Agaricomycetidae</taxon>
        <taxon>Agaricales</taxon>
        <taxon>Marasmiineae</taxon>
        <taxon>Omphalotaceae</taxon>
        <taxon>Collybiopsis</taxon>
    </lineage>
</organism>
<dbReference type="InterPro" id="IPR006544">
    <property type="entry name" value="P-type_TPase_V"/>
</dbReference>
<dbReference type="InterPro" id="IPR023298">
    <property type="entry name" value="ATPase_P-typ_TM_dom_sf"/>
</dbReference>
<feature type="transmembrane region" description="Helical" evidence="13">
    <location>
        <begin position="50"/>
        <end position="71"/>
    </location>
</feature>
<dbReference type="FunFam" id="3.40.50.1000:FF:000071">
    <property type="entry name" value="Cation-transporting ATPase"/>
    <property type="match status" value="1"/>
</dbReference>
<dbReference type="SUPFAM" id="SSF81665">
    <property type="entry name" value="Calcium ATPase, transmembrane domain M"/>
    <property type="match status" value="1"/>
</dbReference>
<dbReference type="InterPro" id="IPR008250">
    <property type="entry name" value="ATPase_P-typ_transduc_dom_A_sf"/>
</dbReference>
<evidence type="ECO:0000256" key="13">
    <source>
        <dbReference type="SAM" id="Phobius"/>
    </source>
</evidence>
<dbReference type="GO" id="GO:0046872">
    <property type="term" value="F:metal ion binding"/>
    <property type="evidence" value="ECO:0007669"/>
    <property type="project" value="UniProtKB-KW"/>
</dbReference>
<dbReference type="Pfam" id="PF00122">
    <property type="entry name" value="E1-E2_ATPase"/>
    <property type="match status" value="1"/>
</dbReference>
<dbReference type="Gene3D" id="3.40.1110.10">
    <property type="entry name" value="Calcium-transporting ATPase, cytoplasmic domain N"/>
    <property type="match status" value="1"/>
</dbReference>
<keyword evidence="8" id="KW-0460">Magnesium</keyword>
<feature type="transmembrane region" description="Helical" evidence="13">
    <location>
        <begin position="1122"/>
        <end position="1149"/>
    </location>
</feature>
<feature type="transmembrane region" description="Helical" evidence="13">
    <location>
        <begin position="1083"/>
        <end position="1101"/>
    </location>
</feature>
<feature type="domain" description="P5A-ATPase transmembrane helical hairpin" evidence="15">
    <location>
        <begin position="48"/>
        <end position="118"/>
    </location>
</feature>
<evidence type="ECO:0000256" key="2">
    <source>
        <dbReference type="ARBA" id="ARBA00006000"/>
    </source>
</evidence>
<dbReference type="InterPro" id="IPR018303">
    <property type="entry name" value="ATPase_P-typ_P_site"/>
</dbReference>
<dbReference type="PROSITE" id="PS00154">
    <property type="entry name" value="ATPASE_E1_E2"/>
    <property type="match status" value="1"/>
</dbReference>
<dbReference type="InterPro" id="IPR036412">
    <property type="entry name" value="HAD-like_sf"/>
</dbReference>
<evidence type="ECO:0000256" key="3">
    <source>
        <dbReference type="ARBA" id="ARBA00022692"/>
    </source>
</evidence>
<gene>
    <name evidence="16" type="ORF">D9757_003005</name>
</gene>
<dbReference type="SFLD" id="SFLDG00002">
    <property type="entry name" value="C1.7:_P-type_atpase_like"/>
    <property type="match status" value="1"/>
</dbReference>
<proteinExistence type="inferred from homology"/>
<feature type="transmembrane region" description="Helical" evidence="13">
    <location>
        <begin position="478"/>
        <end position="497"/>
    </location>
</feature>
<dbReference type="InterPro" id="IPR023214">
    <property type="entry name" value="HAD_sf"/>
</dbReference>
<keyword evidence="5" id="KW-0547">Nucleotide-binding</keyword>
<evidence type="ECO:0000256" key="7">
    <source>
        <dbReference type="ARBA" id="ARBA00022840"/>
    </source>
</evidence>
<evidence type="ECO:0000256" key="12">
    <source>
        <dbReference type="SAM" id="MobiDB-lite"/>
    </source>
</evidence>
<keyword evidence="4" id="KW-0479">Metal-binding</keyword>
<dbReference type="OrthoDB" id="48943at2759"/>
<evidence type="ECO:0000256" key="11">
    <source>
        <dbReference type="ARBA" id="ARBA00023136"/>
    </source>
</evidence>
<dbReference type="Pfam" id="PF13246">
    <property type="entry name" value="Cation_ATPase"/>
    <property type="match status" value="1"/>
</dbReference>
<keyword evidence="11 13" id="KW-0472">Membrane</keyword>
<keyword evidence="3 13" id="KW-0812">Transmembrane</keyword>
<keyword evidence="7" id="KW-0067">ATP-binding</keyword>
<keyword evidence="6" id="KW-0256">Endoplasmic reticulum</keyword>
<dbReference type="InterPro" id="IPR044492">
    <property type="entry name" value="P_typ_ATPase_HD_dom"/>
</dbReference>
<feature type="transmembrane region" description="Helical" evidence="13">
    <location>
        <begin position="224"/>
        <end position="244"/>
    </location>
</feature>
<dbReference type="GO" id="GO:0006874">
    <property type="term" value="P:intracellular calcium ion homeostasis"/>
    <property type="evidence" value="ECO:0007669"/>
    <property type="project" value="TreeGrafter"/>
</dbReference>